<keyword evidence="3" id="KW-1185">Reference proteome</keyword>
<dbReference type="AlphaFoldDB" id="A0A7S7LYP5"/>
<evidence type="ECO:0000313" key="2">
    <source>
        <dbReference type="EMBL" id="QOY53856.1"/>
    </source>
</evidence>
<keyword evidence="1" id="KW-0472">Membrane</keyword>
<dbReference type="Proteomes" id="UP000593836">
    <property type="component" value="Chromosome"/>
</dbReference>
<dbReference type="RefSeq" id="WP_194365691.1">
    <property type="nucleotide sequence ID" value="NZ_CP054493.1"/>
</dbReference>
<feature type="transmembrane region" description="Helical" evidence="1">
    <location>
        <begin position="12"/>
        <end position="29"/>
    </location>
</feature>
<proteinExistence type="predicted"/>
<dbReference type="EMBL" id="CP054493">
    <property type="protein sequence ID" value="QOY53856.1"/>
    <property type="molecule type" value="Genomic_DNA"/>
</dbReference>
<reference evidence="2 3" key="1">
    <citation type="submission" date="2020-05" db="EMBL/GenBank/DDBJ databases">
        <title>Sulfurimonas marisnigri, sp. nov., and Sulfurimonas baltica, sp. nov., manganese oxide reducing chemolithoautotrophs of the class Epsilonproteobacteria isolated from the pelagic redoxclines of the Black and Baltic Seas and emended description of the genus Sulfurimonas.</title>
        <authorList>
            <person name="Henkel J.V."/>
            <person name="Laudan C."/>
            <person name="Werner J."/>
            <person name="Neu T."/>
            <person name="Plewe S."/>
            <person name="Sproer C."/>
            <person name="Bunk B."/>
            <person name="Schulz-Vogt H.N."/>
        </authorList>
    </citation>
    <scope>NUCLEOTIDE SEQUENCE [LARGE SCALE GENOMIC DNA]</scope>
    <source>
        <strain evidence="2 3">SoZ1</strain>
    </source>
</reference>
<accession>A0A7S7LYP5</accession>
<sequence length="73" mass="8740">MTDSQHFKKLITWRIRIILYLSSLLSLIFMQNYCTNVCSFIDGLRPSQILFNFSIVFVFHIIFREALFIKFNS</sequence>
<feature type="transmembrane region" description="Helical" evidence="1">
    <location>
        <begin position="49"/>
        <end position="69"/>
    </location>
</feature>
<name>A0A7S7LYP5_9BACT</name>
<evidence type="ECO:0000256" key="1">
    <source>
        <dbReference type="SAM" id="Phobius"/>
    </source>
</evidence>
<gene>
    <name evidence="2" type="ORF">HUE87_08095</name>
</gene>
<dbReference type="KEGG" id="smas:HUE87_08095"/>
<evidence type="ECO:0000313" key="3">
    <source>
        <dbReference type="Proteomes" id="UP000593836"/>
    </source>
</evidence>
<keyword evidence="1" id="KW-1133">Transmembrane helix</keyword>
<organism evidence="2 3">
    <name type="scientific">Candidatus Sulfurimonas marisnigri</name>
    <dbReference type="NCBI Taxonomy" id="2740405"/>
    <lineage>
        <taxon>Bacteria</taxon>
        <taxon>Pseudomonadati</taxon>
        <taxon>Campylobacterota</taxon>
        <taxon>Epsilonproteobacteria</taxon>
        <taxon>Campylobacterales</taxon>
        <taxon>Sulfurimonadaceae</taxon>
        <taxon>Sulfurimonas</taxon>
    </lineage>
</organism>
<protein>
    <submittedName>
        <fullName evidence="2">Uncharacterized protein</fullName>
    </submittedName>
</protein>
<keyword evidence="1" id="KW-0812">Transmembrane</keyword>